<dbReference type="Gene3D" id="2.120.10.60">
    <property type="entry name" value="Tricorn protease N-terminal domain"/>
    <property type="match status" value="1"/>
</dbReference>
<dbReference type="HOGENOM" id="CLU_562401_0_0_9"/>
<dbReference type="InterPro" id="IPR032485">
    <property type="entry name" value="LRP1-like_beta_prop"/>
</dbReference>
<dbReference type="PANTHER" id="PTHR32256">
    <property type="match status" value="1"/>
</dbReference>
<evidence type="ECO:0000313" key="4">
    <source>
        <dbReference type="Proteomes" id="UP000006620"/>
    </source>
</evidence>
<dbReference type="Pfam" id="PF16472">
    <property type="entry name" value="DUF5050"/>
    <property type="match status" value="1"/>
</dbReference>
<organism evidence="3 4">
    <name type="scientific">Paenibacillus mucilaginosus (strain KNP414)</name>
    <dbReference type="NCBI Taxonomy" id="1036673"/>
    <lineage>
        <taxon>Bacteria</taxon>
        <taxon>Bacillati</taxon>
        <taxon>Bacillota</taxon>
        <taxon>Bacilli</taxon>
        <taxon>Bacillales</taxon>
        <taxon>Paenibacillaceae</taxon>
        <taxon>Paenibacillus</taxon>
    </lineage>
</organism>
<evidence type="ECO:0000313" key="3">
    <source>
        <dbReference type="EMBL" id="AEI43740.1"/>
    </source>
</evidence>
<dbReference type="Proteomes" id="UP000006620">
    <property type="component" value="Chromosome"/>
</dbReference>
<evidence type="ECO:0000259" key="2">
    <source>
        <dbReference type="Pfam" id="PF16472"/>
    </source>
</evidence>
<reference evidence="4" key="1">
    <citation type="submission" date="2011-06" db="EMBL/GenBank/DDBJ databases">
        <title>Complete genome sequence of Paenibacillus mucilaginosus KNP414.</title>
        <authorList>
            <person name="Wang J."/>
            <person name="Hu S."/>
            <person name="Hu X."/>
            <person name="Zhang B."/>
            <person name="Dong D."/>
            <person name="Zhang S."/>
            <person name="Zhao K."/>
            <person name="Wu D."/>
        </authorList>
    </citation>
    <scope>NUCLEOTIDE SEQUENCE [LARGE SCALE GENOMIC DNA]</scope>
    <source>
        <strain evidence="4">KNP414</strain>
    </source>
</reference>
<feature type="chain" id="PRO_5003376773" description="Prolow-density lipoprotein receptor-related protein 1-like beta-propeller domain-containing protein" evidence="1">
    <location>
        <begin position="28"/>
        <end position="485"/>
    </location>
</feature>
<dbReference type="InterPro" id="IPR053369">
    <property type="entry name" value="SrfA-induced_signal"/>
</dbReference>
<reference evidence="3 4" key="2">
    <citation type="journal article" date="2013" name="Genome Announc.">
        <title>Genome Sequence of Growth-Improving Paenibacillus mucilaginosus Strain KNP414.</title>
        <authorList>
            <person name="Lu J.J."/>
            <person name="Wang J.F."/>
            <person name="Hu X.F."/>
        </authorList>
    </citation>
    <scope>NUCLEOTIDE SEQUENCE [LARGE SCALE GENOMIC DNA]</scope>
    <source>
        <strain evidence="3 4">KNP414</strain>
    </source>
</reference>
<dbReference type="EMBL" id="CP002869">
    <property type="protein sequence ID" value="AEI43740.1"/>
    <property type="molecule type" value="Genomic_DNA"/>
</dbReference>
<dbReference type="AlphaFoldDB" id="F8FBX9"/>
<feature type="signal peptide" evidence="1">
    <location>
        <begin position="1"/>
        <end position="27"/>
    </location>
</feature>
<evidence type="ECO:0000256" key="1">
    <source>
        <dbReference type="SAM" id="SignalP"/>
    </source>
</evidence>
<gene>
    <name evidence="3" type="ordered locus">KNP414_05216</name>
</gene>
<feature type="domain" description="Prolow-density lipoprotein receptor-related protein 1-like beta-propeller" evidence="2">
    <location>
        <begin position="190"/>
        <end position="467"/>
    </location>
</feature>
<proteinExistence type="predicted"/>
<dbReference type="PATRIC" id="fig|1036673.3.peg.4827"/>
<keyword evidence="1" id="KW-0732">Signal</keyword>
<dbReference type="SUPFAM" id="SSF69304">
    <property type="entry name" value="Tricorn protease N-terminal domain"/>
    <property type="match status" value="1"/>
</dbReference>
<accession>F8FBX9</accession>
<dbReference type="KEGG" id="pms:KNP414_05216"/>
<sequence>MLRKLNLWTAAAAAGLLMLGPITNAEAAATEAVEVAFPAFPVTVNETALDGVHSLYPLLLHKGVTYFPMTWNYTSALGLSVSWNAEDGLSLTKTEGICGPVPQTLSAELKNSGRAADAVPVPFPVTVNGKAVDSPNETYPLLLYRNITYFPMTWRFTKEEFGWQAAWDPVSGYSIQSCPVEAAAGKRLQTALNLSNGGQLAADEKWIYKNPVRNSEGPHSLVRTELNGEHPLKLSDDLAMYINASGEWLHYIAYDQSGTILKIRKDGTNRTILPATGVGELWADGEWLYYTKRTQQPESRENASSSPPGIYRMKTDGTGGVQLNPSGEVKSLYVYSDRIFYLKGEQGKEGLYSMKLDGSDDRKVQERVTDFIITEDWIYYVRDGKDLRKISLDGSIDIPLLEQEKPYMGRLSYKDGWIYFAAGATGIHGSLPLERVRLDGTGRETVFEARPTAIYWAGEAMYFAQWSLGSHVLYEHQLKEPAPKP</sequence>
<dbReference type="PANTHER" id="PTHR32256:SF17">
    <property type="entry name" value="EGF-LIKE DOMAIN-CONTAINING PROTEIN"/>
    <property type="match status" value="1"/>
</dbReference>
<name>F8FBX9_PAEMK</name>
<protein>
    <recommendedName>
        <fullName evidence="2">Prolow-density lipoprotein receptor-related protein 1-like beta-propeller domain-containing protein</fullName>
    </recommendedName>
</protein>